<dbReference type="AlphaFoldDB" id="A0AA35TQT4"/>
<dbReference type="Proteomes" id="UP001174909">
    <property type="component" value="Unassembled WGS sequence"/>
</dbReference>
<dbReference type="EMBL" id="CASHTH010003926">
    <property type="protein sequence ID" value="CAI8051427.1"/>
    <property type="molecule type" value="Genomic_DNA"/>
</dbReference>
<evidence type="ECO:0000313" key="1">
    <source>
        <dbReference type="EMBL" id="CAI8051427.1"/>
    </source>
</evidence>
<accession>A0AA35TQT4</accession>
<gene>
    <name evidence="1" type="ORF">GBAR_LOCUS28159</name>
</gene>
<protein>
    <submittedName>
        <fullName evidence="1">Uncharacterized protein</fullName>
    </submittedName>
</protein>
<reference evidence="1" key="1">
    <citation type="submission" date="2023-03" db="EMBL/GenBank/DDBJ databases">
        <authorList>
            <person name="Steffen K."/>
            <person name="Cardenas P."/>
        </authorList>
    </citation>
    <scope>NUCLEOTIDE SEQUENCE</scope>
</reference>
<comment type="caution">
    <text evidence="1">The sequence shown here is derived from an EMBL/GenBank/DDBJ whole genome shotgun (WGS) entry which is preliminary data.</text>
</comment>
<name>A0AA35TQT4_GEOBA</name>
<evidence type="ECO:0000313" key="2">
    <source>
        <dbReference type="Proteomes" id="UP001174909"/>
    </source>
</evidence>
<proteinExistence type="predicted"/>
<sequence>MHFMLIKSQHSGVMSVINAEVMVMLFYVSISTRINSCLVLKIQPSRCGSSWRYCQFRLADSAWPSAQ</sequence>
<keyword evidence="2" id="KW-1185">Reference proteome</keyword>
<organism evidence="1 2">
    <name type="scientific">Geodia barretti</name>
    <name type="common">Barrett's horny sponge</name>
    <dbReference type="NCBI Taxonomy" id="519541"/>
    <lineage>
        <taxon>Eukaryota</taxon>
        <taxon>Metazoa</taxon>
        <taxon>Porifera</taxon>
        <taxon>Demospongiae</taxon>
        <taxon>Heteroscleromorpha</taxon>
        <taxon>Tetractinellida</taxon>
        <taxon>Astrophorina</taxon>
        <taxon>Geodiidae</taxon>
        <taxon>Geodia</taxon>
    </lineage>
</organism>